<accession>A0A7W7CLY8</accession>
<name>A0A7W7CLY8_9PSEU</name>
<organism evidence="1 2">
    <name type="scientific">Crossiella cryophila</name>
    <dbReference type="NCBI Taxonomy" id="43355"/>
    <lineage>
        <taxon>Bacteria</taxon>
        <taxon>Bacillati</taxon>
        <taxon>Actinomycetota</taxon>
        <taxon>Actinomycetes</taxon>
        <taxon>Pseudonocardiales</taxon>
        <taxon>Pseudonocardiaceae</taxon>
        <taxon>Crossiella</taxon>
    </lineage>
</organism>
<evidence type="ECO:0000313" key="2">
    <source>
        <dbReference type="Proteomes" id="UP000533598"/>
    </source>
</evidence>
<dbReference type="InterPro" id="IPR027417">
    <property type="entry name" value="P-loop_NTPase"/>
</dbReference>
<evidence type="ECO:0000313" key="1">
    <source>
        <dbReference type="EMBL" id="MBB4682218.1"/>
    </source>
</evidence>
<dbReference type="EMBL" id="JACHMH010000001">
    <property type="protein sequence ID" value="MBB4682218.1"/>
    <property type="molecule type" value="Genomic_DNA"/>
</dbReference>
<reference evidence="1 2" key="1">
    <citation type="submission" date="2020-08" db="EMBL/GenBank/DDBJ databases">
        <title>Sequencing the genomes of 1000 actinobacteria strains.</title>
        <authorList>
            <person name="Klenk H.-P."/>
        </authorList>
    </citation>
    <scope>NUCLEOTIDE SEQUENCE [LARGE SCALE GENOMIC DNA]</scope>
    <source>
        <strain evidence="1 2">DSM 44230</strain>
    </source>
</reference>
<proteinExistence type="predicted"/>
<keyword evidence="2" id="KW-1185">Reference proteome</keyword>
<gene>
    <name evidence="1" type="ORF">HNR67_008336</name>
</gene>
<protein>
    <submittedName>
        <fullName evidence="1">Uncharacterized protein</fullName>
    </submittedName>
</protein>
<comment type="caution">
    <text evidence="1">The sequence shown here is derived from an EMBL/GenBank/DDBJ whole genome shotgun (WGS) entry which is preliminary data.</text>
</comment>
<dbReference type="Gene3D" id="3.40.50.300">
    <property type="entry name" value="P-loop containing nucleotide triphosphate hydrolases"/>
    <property type="match status" value="1"/>
</dbReference>
<dbReference type="SUPFAM" id="SSF52540">
    <property type="entry name" value="P-loop containing nucleoside triphosphate hydrolases"/>
    <property type="match status" value="1"/>
</dbReference>
<dbReference type="Proteomes" id="UP000533598">
    <property type="component" value="Unassembled WGS sequence"/>
</dbReference>
<sequence>MLLWINGTFGAGKTQVAHEIQRRLPGSHVADPEHLGCGMHRMMPKDSRADFQDIPLWRTGTREMLDRIATDAAGVVIVPMTLVNPAYYEEIIGWLRERGHEVSHHTLVVPDRELLLRRLRSRGETRNGWAALQYDRCAAALADPLFATHVPTVDRTVAEVAELVAAGAGLRLLPNRDNALTAQLRRWQVQLRHIKVG</sequence>
<dbReference type="RefSeq" id="WP_185009341.1">
    <property type="nucleotide sequence ID" value="NZ_BAAAUI010000037.1"/>
</dbReference>
<dbReference type="Pfam" id="PF13671">
    <property type="entry name" value="AAA_33"/>
    <property type="match status" value="1"/>
</dbReference>
<dbReference type="AlphaFoldDB" id="A0A7W7CLY8"/>